<comment type="caution">
    <text evidence="4">The sequence shown here is derived from an EMBL/GenBank/DDBJ whole genome shotgun (WGS) entry which is preliminary data.</text>
</comment>
<feature type="domain" description="Protein kinase" evidence="2">
    <location>
        <begin position="488"/>
        <end position="546"/>
    </location>
</feature>
<dbReference type="InterPro" id="IPR014710">
    <property type="entry name" value="RmlC-like_jellyroll"/>
</dbReference>
<dbReference type="GO" id="GO:0004862">
    <property type="term" value="F:cAMP-dependent protein kinase inhibitor activity"/>
    <property type="evidence" value="ECO:0007669"/>
    <property type="project" value="TreeGrafter"/>
</dbReference>
<keyword evidence="5" id="KW-1185">Reference proteome</keyword>
<dbReference type="PANTHER" id="PTHR11635">
    <property type="entry name" value="CAMP-DEPENDENT PROTEIN KINASE REGULATORY CHAIN"/>
    <property type="match status" value="1"/>
</dbReference>
<feature type="binding site" evidence="1">
    <location>
        <position position="527"/>
    </location>
    <ligand>
        <name>ATP</name>
        <dbReference type="ChEBI" id="CHEBI:30616"/>
    </ligand>
</feature>
<protein>
    <submittedName>
        <fullName evidence="4">For protein</fullName>
    </submittedName>
</protein>
<dbReference type="GO" id="GO:0005952">
    <property type="term" value="C:cAMP-dependent protein kinase complex"/>
    <property type="evidence" value="ECO:0007669"/>
    <property type="project" value="InterPro"/>
</dbReference>
<accession>A0A812GES2</accession>
<proteinExistence type="predicted"/>
<feature type="domain" description="Cyclic nucleotide-binding" evidence="3">
    <location>
        <begin position="1"/>
        <end position="65"/>
    </location>
</feature>
<dbReference type="GO" id="GO:0005524">
    <property type="term" value="F:ATP binding"/>
    <property type="evidence" value="ECO:0007669"/>
    <property type="project" value="UniProtKB-UniRule"/>
</dbReference>
<dbReference type="EMBL" id="CAJNDS010000021">
    <property type="protein sequence ID" value="CAE6919621.1"/>
    <property type="molecule type" value="Genomic_DNA"/>
</dbReference>
<dbReference type="AlphaFoldDB" id="A0A812GES2"/>
<evidence type="ECO:0000313" key="5">
    <source>
        <dbReference type="Proteomes" id="UP000604046"/>
    </source>
</evidence>
<evidence type="ECO:0000256" key="1">
    <source>
        <dbReference type="PROSITE-ProRule" id="PRU10141"/>
    </source>
</evidence>
<evidence type="ECO:0000259" key="3">
    <source>
        <dbReference type="PROSITE" id="PS50042"/>
    </source>
</evidence>
<evidence type="ECO:0000313" key="4">
    <source>
        <dbReference type="EMBL" id="CAE6919621.1"/>
    </source>
</evidence>
<dbReference type="InterPro" id="IPR018490">
    <property type="entry name" value="cNMP-bd_dom_sf"/>
</dbReference>
<dbReference type="CDD" id="cd00038">
    <property type="entry name" value="CAP_ED"/>
    <property type="match status" value="3"/>
</dbReference>
<dbReference type="InterPro" id="IPR017441">
    <property type="entry name" value="Protein_kinase_ATP_BS"/>
</dbReference>
<dbReference type="InterPro" id="IPR000719">
    <property type="entry name" value="Prot_kinase_dom"/>
</dbReference>
<dbReference type="GO" id="GO:0030552">
    <property type="term" value="F:cAMP binding"/>
    <property type="evidence" value="ECO:0007669"/>
    <property type="project" value="TreeGrafter"/>
</dbReference>
<dbReference type="SUPFAM" id="SSF51206">
    <property type="entry name" value="cAMP-binding domain-like"/>
    <property type="match status" value="3"/>
</dbReference>
<feature type="domain" description="Cyclic nucleotide-binding" evidence="3">
    <location>
        <begin position="365"/>
        <end position="464"/>
    </location>
</feature>
<dbReference type="Gene3D" id="2.60.120.10">
    <property type="entry name" value="Jelly Rolls"/>
    <property type="match status" value="3"/>
</dbReference>
<dbReference type="Pfam" id="PF00027">
    <property type="entry name" value="cNMP_binding"/>
    <property type="match status" value="1"/>
</dbReference>
<dbReference type="GO" id="GO:0034236">
    <property type="term" value="F:protein kinase A catalytic subunit binding"/>
    <property type="evidence" value="ECO:0007669"/>
    <property type="project" value="TreeGrafter"/>
</dbReference>
<dbReference type="PROSITE" id="PS50042">
    <property type="entry name" value="CNMP_BINDING_3"/>
    <property type="match status" value="3"/>
</dbReference>
<gene>
    <name evidence="4" type="primary">for</name>
    <name evidence="4" type="ORF">SNAT2548_LOCUS420</name>
</gene>
<evidence type="ECO:0000259" key="2">
    <source>
        <dbReference type="PROSITE" id="PS50011"/>
    </source>
</evidence>
<dbReference type="Proteomes" id="UP000604046">
    <property type="component" value="Unassembled WGS sequence"/>
</dbReference>
<feature type="domain" description="Cyclic nucleotide-binding" evidence="3">
    <location>
        <begin position="113"/>
        <end position="213"/>
    </location>
</feature>
<dbReference type="SMART" id="SM00100">
    <property type="entry name" value="cNMP"/>
    <property type="match status" value="3"/>
</dbReference>
<keyword evidence="1" id="KW-0067">ATP-binding</keyword>
<dbReference type="OrthoDB" id="354826at2759"/>
<name>A0A812GES2_9DINO</name>
<organism evidence="4 5">
    <name type="scientific">Symbiodinium natans</name>
    <dbReference type="NCBI Taxonomy" id="878477"/>
    <lineage>
        <taxon>Eukaryota</taxon>
        <taxon>Sar</taxon>
        <taxon>Alveolata</taxon>
        <taxon>Dinophyceae</taxon>
        <taxon>Suessiales</taxon>
        <taxon>Symbiodiniaceae</taxon>
        <taxon>Symbiodinium</taxon>
    </lineage>
</organism>
<dbReference type="SUPFAM" id="SSF56112">
    <property type="entry name" value="Protein kinase-like (PK-like)"/>
    <property type="match status" value="1"/>
</dbReference>
<dbReference type="InterPro" id="IPR011009">
    <property type="entry name" value="Kinase-like_dom_sf"/>
</dbReference>
<dbReference type="GO" id="GO:0005829">
    <property type="term" value="C:cytosol"/>
    <property type="evidence" value="ECO:0007669"/>
    <property type="project" value="TreeGrafter"/>
</dbReference>
<reference evidence="4" key="1">
    <citation type="submission" date="2021-02" db="EMBL/GenBank/DDBJ databases">
        <authorList>
            <person name="Dougan E. K."/>
            <person name="Rhodes N."/>
            <person name="Thang M."/>
            <person name="Chan C."/>
        </authorList>
    </citation>
    <scope>NUCLEOTIDE SEQUENCE</scope>
</reference>
<dbReference type="Gene3D" id="3.30.200.20">
    <property type="entry name" value="Phosphorylase Kinase, domain 1"/>
    <property type="match status" value="1"/>
</dbReference>
<dbReference type="PROSITE" id="PS50011">
    <property type="entry name" value="PROTEIN_KINASE_DOM"/>
    <property type="match status" value="1"/>
</dbReference>
<dbReference type="GO" id="GO:0004672">
    <property type="term" value="F:protein kinase activity"/>
    <property type="evidence" value="ECO:0007669"/>
    <property type="project" value="InterPro"/>
</dbReference>
<sequence>MDEDQIHDLAHQAQLLRFQPGELASDKDEFGTGLFVIREGSFKLSSTSGECFIGPGCVFGELDLLQVRAGDVVAGDLGGTCFAVSSMALLSSMKAVSRTFGLRNLRFLTTAPLFRFLDAPDLAMLGRYGFSLTHEGGACMYEEGQMPKEFLYVLKSGSLVTSASTRQTYICPGECLDHRAALCSRPHTETVRVCDESDADVLALSFQLLHDVLEEHTQDFLWRCALLRMLRDSWSDRPGFCGPLMWRDDPESLARACIIKSLPAGSSHGFSADEAQSVVWYAILDGSMQATDATEGPGHCFCLGDRMGESGDSKGRRWERLGQASTLAGCTLALLLQDAMIATDTLPTACDDTSSKLEVVKNTMILRSLDSKQQVQLAEAGHLVIRHQGQFIFKEGDLASHFFVIKEGEVVVSKGGEIIRTLGAFSTFGEAELLSKKTRYFSVNCKSDSVTLMAVDTMIFEQLVKDRVSQQLHDQLHLRRTDIALKDLRKLRVIGHGTFGTVQLMEHQPSGMRYALKWIRRSQAIAKGQQQSLCNERELLMDLAVT</sequence>
<dbReference type="PROSITE" id="PS00107">
    <property type="entry name" value="PROTEIN_KINASE_ATP"/>
    <property type="match status" value="1"/>
</dbReference>
<keyword evidence="1" id="KW-0547">Nucleotide-binding</keyword>
<dbReference type="InterPro" id="IPR000595">
    <property type="entry name" value="cNMP-bd_dom"/>
</dbReference>
<dbReference type="InterPro" id="IPR050503">
    <property type="entry name" value="cAMP-dep_PK_reg_su-like"/>
</dbReference>
<dbReference type="PANTHER" id="PTHR11635:SF152">
    <property type="entry name" value="CAMP-DEPENDENT PROTEIN KINASE TYPE I REGULATORY SUBUNIT-RELATED"/>
    <property type="match status" value="1"/>
</dbReference>